<dbReference type="PANTHER" id="PTHR38478">
    <property type="entry name" value="PEPTIDASE M1A AND M12B"/>
    <property type="match status" value="1"/>
</dbReference>
<feature type="domain" description="EcxA zinc-binding" evidence="1">
    <location>
        <begin position="2"/>
        <end position="211"/>
    </location>
</feature>
<dbReference type="Pfam" id="PF16313">
    <property type="entry name" value="DUF4953"/>
    <property type="match status" value="1"/>
</dbReference>
<feature type="non-terminal residue" evidence="2">
    <location>
        <position position="1"/>
    </location>
</feature>
<evidence type="ECO:0000259" key="1">
    <source>
        <dbReference type="Pfam" id="PF16313"/>
    </source>
</evidence>
<name>A0A381TE00_9ZZZZ</name>
<protein>
    <recommendedName>
        <fullName evidence="1">EcxA zinc-binding domain-containing protein</fullName>
    </recommendedName>
</protein>
<dbReference type="PANTHER" id="PTHR38478:SF1">
    <property type="entry name" value="ZINC DEPENDENT METALLOPROTEASE DOMAIN LIPOPROTEIN"/>
    <property type="match status" value="1"/>
</dbReference>
<reference evidence="2" key="1">
    <citation type="submission" date="2018-05" db="EMBL/GenBank/DDBJ databases">
        <authorList>
            <person name="Lanie J.A."/>
            <person name="Ng W.-L."/>
            <person name="Kazmierczak K.M."/>
            <person name="Andrzejewski T.M."/>
            <person name="Davidsen T.M."/>
            <person name="Wayne K.J."/>
            <person name="Tettelin H."/>
            <person name="Glass J.I."/>
            <person name="Rusch D."/>
            <person name="Podicherti R."/>
            <person name="Tsui H.-C.T."/>
            <person name="Winkler M.E."/>
        </authorList>
    </citation>
    <scope>NUCLEOTIDE SEQUENCE</scope>
</reference>
<evidence type="ECO:0000313" key="2">
    <source>
        <dbReference type="EMBL" id="SVA13808.1"/>
    </source>
</evidence>
<dbReference type="AlphaFoldDB" id="A0A381TE00"/>
<organism evidence="2">
    <name type="scientific">marine metagenome</name>
    <dbReference type="NCBI Taxonomy" id="408172"/>
    <lineage>
        <taxon>unclassified sequences</taxon>
        <taxon>metagenomes</taxon>
        <taxon>ecological metagenomes</taxon>
    </lineage>
</organism>
<accession>A0A381TE00</accession>
<sequence length="309" mass="35935">ASEEVKKNILKKWIIDKEDDMMYRFGPSGGIDPSSQTEDLGDDAIKASEYGIKNLKRIIPELMEWTTEDGETYDELEYMYGQVLGQFRRYMGHVATNIGGIYQYYKTSDQKGAVYTHVDKNYQKACVAFLNQHLFETPYWMINKDILDKIEYAGTTNRIRSMQSSYLNRVLDFGRMARIIENEALNGLNSYSLVEMMSDLKDGIWSELKNNKSIDVYRRNLQKSYISRLGYIMKNEQSSRPGWGDYITTIKVDVSDIRSVTMGTLLDLKKDLKKAVKRYSDKGIKSHLNYCITMIDEAMENLYYIEYTN</sequence>
<dbReference type="EMBL" id="UINC01004366">
    <property type="protein sequence ID" value="SVA13808.1"/>
    <property type="molecule type" value="Genomic_DNA"/>
</dbReference>
<proteinExistence type="predicted"/>
<dbReference type="InterPro" id="IPR032534">
    <property type="entry name" value="EcxA_zinc-bd"/>
</dbReference>
<gene>
    <name evidence="2" type="ORF">METZ01_LOCUS66662</name>
</gene>